<reference evidence="1" key="1">
    <citation type="submission" date="2020-08" db="EMBL/GenBank/DDBJ databases">
        <title>Plant Genome Project.</title>
        <authorList>
            <person name="Zhang R.-G."/>
        </authorList>
    </citation>
    <scope>NUCLEOTIDE SEQUENCE</scope>
    <source>
        <strain evidence="1">WSP0</strain>
        <tissue evidence="1">Leaf</tissue>
    </source>
</reference>
<evidence type="ECO:0000313" key="2">
    <source>
        <dbReference type="Proteomes" id="UP000823749"/>
    </source>
</evidence>
<dbReference type="Proteomes" id="UP000823749">
    <property type="component" value="Chromosome 8"/>
</dbReference>
<proteinExistence type="predicted"/>
<evidence type="ECO:0000313" key="1">
    <source>
        <dbReference type="EMBL" id="KAG5537024.1"/>
    </source>
</evidence>
<sequence length="104" mass="11612">MVPSNLHRPSQPIIYFGVTCNNLVELCGEELKHKAPGGELIQFECLEVRKLFDSESHGVELAPFEATEPELACLDERWPELAHLVVVLRSSESPSVSPQKKNSE</sequence>
<organism evidence="1 2">
    <name type="scientific">Rhododendron griersonianum</name>
    <dbReference type="NCBI Taxonomy" id="479676"/>
    <lineage>
        <taxon>Eukaryota</taxon>
        <taxon>Viridiplantae</taxon>
        <taxon>Streptophyta</taxon>
        <taxon>Embryophyta</taxon>
        <taxon>Tracheophyta</taxon>
        <taxon>Spermatophyta</taxon>
        <taxon>Magnoliopsida</taxon>
        <taxon>eudicotyledons</taxon>
        <taxon>Gunneridae</taxon>
        <taxon>Pentapetalae</taxon>
        <taxon>asterids</taxon>
        <taxon>Ericales</taxon>
        <taxon>Ericaceae</taxon>
        <taxon>Ericoideae</taxon>
        <taxon>Rhodoreae</taxon>
        <taxon>Rhododendron</taxon>
    </lineage>
</organism>
<protein>
    <submittedName>
        <fullName evidence="1">Uncharacterized protein</fullName>
    </submittedName>
</protein>
<comment type="caution">
    <text evidence="1">The sequence shown here is derived from an EMBL/GenBank/DDBJ whole genome shotgun (WGS) entry which is preliminary data.</text>
</comment>
<gene>
    <name evidence="1" type="ORF">RHGRI_024460</name>
</gene>
<accession>A0AAV6JBJ7</accession>
<dbReference type="EMBL" id="JACTNZ010000008">
    <property type="protein sequence ID" value="KAG5537024.1"/>
    <property type="molecule type" value="Genomic_DNA"/>
</dbReference>
<name>A0AAV6JBJ7_9ERIC</name>
<keyword evidence="2" id="KW-1185">Reference proteome</keyword>
<dbReference type="AlphaFoldDB" id="A0AAV6JBJ7"/>